<dbReference type="SUPFAM" id="SSF54637">
    <property type="entry name" value="Thioesterase/thiol ester dehydrase-isomerase"/>
    <property type="match status" value="1"/>
</dbReference>
<reference evidence="2" key="1">
    <citation type="journal article" date="2023" name="Int. J. Syst. Evol. Microbiol.">
        <title>Mesoterricola silvestris gen. nov., sp. nov., Mesoterricola sediminis sp. nov., Geothrix oryzae sp. nov., Geothrix edaphica sp. nov., Geothrix rubra sp. nov., and Geothrix limicola sp. nov., six novel members of Acidobacteriota isolated from soils.</title>
        <authorList>
            <person name="Itoh H."/>
            <person name="Sugisawa Y."/>
            <person name="Mise K."/>
            <person name="Xu Z."/>
            <person name="Kuniyasu M."/>
            <person name="Ushijima N."/>
            <person name="Kawano K."/>
            <person name="Kobayashi E."/>
            <person name="Shiratori Y."/>
            <person name="Masuda Y."/>
            <person name="Senoo K."/>
        </authorList>
    </citation>
    <scope>NUCLEOTIDE SEQUENCE [LARGE SCALE GENOMIC DNA]</scope>
    <source>
        <strain evidence="2">Red222</strain>
    </source>
</reference>
<keyword evidence="2" id="KW-1185">Reference proteome</keyword>
<proteinExistence type="predicted"/>
<dbReference type="InterPro" id="IPR029069">
    <property type="entry name" value="HotDog_dom_sf"/>
</dbReference>
<protein>
    <recommendedName>
        <fullName evidence="3">DUF4442 domain-containing protein</fullName>
    </recommendedName>
</protein>
<accession>A0ABM8DPF3</accession>
<dbReference type="Proteomes" id="UP001242010">
    <property type="component" value="Chromosome"/>
</dbReference>
<organism evidence="1 2">
    <name type="scientific">Geothrix oryzae</name>
    <dbReference type="NCBI Taxonomy" id="2927975"/>
    <lineage>
        <taxon>Bacteria</taxon>
        <taxon>Pseudomonadati</taxon>
        <taxon>Acidobacteriota</taxon>
        <taxon>Holophagae</taxon>
        <taxon>Holophagales</taxon>
        <taxon>Holophagaceae</taxon>
        <taxon>Geothrix</taxon>
    </lineage>
</organism>
<dbReference type="RefSeq" id="WP_286355468.1">
    <property type="nucleotide sequence ID" value="NZ_AP027079.1"/>
</dbReference>
<evidence type="ECO:0000313" key="1">
    <source>
        <dbReference type="EMBL" id="BDU68832.1"/>
    </source>
</evidence>
<dbReference type="Pfam" id="PF14539">
    <property type="entry name" value="DUF4442"/>
    <property type="match status" value="1"/>
</dbReference>
<evidence type="ECO:0000313" key="2">
    <source>
        <dbReference type="Proteomes" id="UP001242010"/>
    </source>
</evidence>
<dbReference type="InterPro" id="IPR027961">
    <property type="entry name" value="DUF4442"/>
</dbReference>
<gene>
    <name evidence="1" type="ORF">GETHOR_09330</name>
</gene>
<sequence>MRESLRTRLFRWAFNLWPCFRGTGTRVAFIAADWSEIRVRLPLSWRTRNYVGTIFGGSLYAGVDPFYMLMLIHRLGPEFVVWDKAASIRFRKPGRSTLSATFRVDEVEVAEIRRLLREQPKVDRTYAVDLRDADGVVHAEIQKVVHISLRIPS</sequence>
<dbReference type="EMBL" id="AP027079">
    <property type="protein sequence ID" value="BDU68832.1"/>
    <property type="molecule type" value="Genomic_DNA"/>
</dbReference>
<dbReference type="Gene3D" id="3.10.129.10">
    <property type="entry name" value="Hotdog Thioesterase"/>
    <property type="match status" value="1"/>
</dbReference>
<evidence type="ECO:0008006" key="3">
    <source>
        <dbReference type="Google" id="ProtNLM"/>
    </source>
</evidence>
<name>A0ABM8DPF3_9BACT</name>